<keyword evidence="5" id="KW-1185">Reference proteome</keyword>
<dbReference type="PANTHER" id="PTHR33495">
    <property type="entry name" value="ANTI-SIGMA FACTOR ANTAGONIST TM_1081-RELATED-RELATED"/>
    <property type="match status" value="1"/>
</dbReference>
<dbReference type="Proteomes" id="UP001611415">
    <property type="component" value="Unassembled WGS sequence"/>
</dbReference>
<name>A0ABW7X2S4_9NOCA</name>
<dbReference type="RefSeq" id="WP_357409029.1">
    <property type="nucleotide sequence ID" value="NZ_JBEYCD010000014.1"/>
</dbReference>
<reference evidence="4 5" key="1">
    <citation type="submission" date="2024-10" db="EMBL/GenBank/DDBJ databases">
        <title>The Natural Products Discovery Center: Release of the First 8490 Sequenced Strains for Exploring Actinobacteria Biosynthetic Diversity.</title>
        <authorList>
            <person name="Kalkreuter E."/>
            <person name="Kautsar S.A."/>
            <person name="Yang D."/>
            <person name="Bader C.D."/>
            <person name="Teijaro C.N."/>
            <person name="Fluegel L."/>
            <person name="Davis C.M."/>
            <person name="Simpson J.R."/>
            <person name="Lauterbach L."/>
            <person name="Steele A.D."/>
            <person name="Gui C."/>
            <person name="Meng S."/>
            <person name="Li G."/>
            <person name="Viehrig K."/>
            <person name="Ye F."/>
            <person name="Su P."/>
            <person name="Kiefer A.F."/>
            <person name="Nichols A."/>
            <person name="Cepeda A.J."/>
            <person name="Yan W."/>
            <person name="Fan B."/>
            <person name="Jiang Y."/>
            <person name="Adhikari A."/>
            <person name="Zheng C.-J."/>
            <person name="Schuster L."/>
            <person name="Cowan T.M."/>
            <person name="Smanski M.J."/>
            <person name="Chevrette M.G."/>
            <person name="De Carvalho L.P.S."/>
            <person name="Shen B."/>
        </authorList>
    </citation>
    <scope>NUCLEOTIDE SEQUENCE [LARGE SCALE GENOMIC DNA]</scope>
    <source>
        <strain evidence="4 5">NPDC019275</strain>
    </source>
</reference>
<evidence type="ECO:0000259" key="3">
    <source>
        <dbReference type="PROSITE" id="PS50801"/>
    </source>
</evidence>
<dbReference type="Gene3D" id="3.30.750.24">
    <property type="entry name" value="STAS domain"/>
    <property type="match status" value="1"/>
</dbReference>
<comment type="similarity">
    <text evidence="1 2">Belongs to the anti-sigma-factor antagonist family.</text>
</comment>
<dbReference type="EMBL" id="JBIRYO010000011">
    <property type="protein sequence ID" value="MFI2475416.1"/>
    <property type="molecule type" value="Genomic_DNA"/>
</dbReference>
<dbReference type="PANTHER" id="PTHR33495:SF2">
    <property type="entry name" value="ANTI-SIGMA FACTOR ANTAGONIST TM_1081-RELATED"/>
    <property type="match status" value="1"/>
</dbReference>
<dbReference type="PROSITE" id="PS50801">
    <property type="entry name" value="STAS"/>
    <property type="match status" value="1"/>
</dbReference>
<feature type="domain" description="STAS" evidence="3">
    <location>
        <begin position="10"/>
        <end position="118"/>
    </location>
</feature>
<evidence type="ECO:0000313" key="4">
    <source>
        <dbReference type="EMBL" id="MFI2475416.1"/>
    </source>
</evidence>
<proteinExistence type="inferred from homology"/>
<dbReference type="Pfam" id="PF01740">
    <property type="entry name" value="STAS"/>
    <property type="match status" value="1"/>
</dbReference>
<evidence type="ECO:0000256" key="1">
    <source>
        <dbReference type="ARBA" id="ARBA00009013"/>
    </source>
</evidence>
<gene>
    <name evidence="4" type="ORF">ACH49W_18735</name>
</gene>
<dbReference type="InterPro" id="IPR002645">
    <property type="entry name" value="STAS_dom"/>
</dbReference>
<evidence type="ECO:0000313" key="5">
    <source>
        <dbReference type="Proteomes" id="UP001611415"/>
    </source>
</evidence>
<evidence type="ECO:0000256" key="2">
    <source>
        <dbReference type="RuleBase" id="RU003749"/>
    </source>
</evidence>
<dbReference type="CDD" id="cd07043">
    <property type="entry name" value="STAS_anti-anti-sigma_factors"/>
    <property type="match status" value="1"/>
</dbReference>
<dbReference type="NCBIfam" id="TIGR00377">
    <property type="entry name" value="ant_ant_sig"/>
    <property type="match status" value="1"/>
</dbReference>
<dbReference type="InterPro" id="IPR003658">
    <property type="entry name" value="Anti-sigma_ant"/>
</dbReference>
<comment type="caution">
    <text evidence="4">The sequence shown here is derived from an EMBL/GenBank/DDBJ whole genome shotgun (WGS) entry which is preliminary data.</text>
</comment>
<sequence length="124" mass="12892">MSGESASKVLDVRVREHDGVDVVAVHGEVDMASAPQLQAALEEALEQAQRGGKALVVDMLEVGFLGSAGLSVLLVASEAQSRRLRVVASDAVRRPIELTALDELLLVFPSLDAALAADESSAAS</sequence>
<dbReference type="InterPro" id="IPR036513">
    <property type="entry name" value="STAS_dom_sf"/>
</dbReference>
<protein>
    <recommendedName>
        <fullName evidence="2">Anti-sigma factor antagonist</fullName>
    </recommendedName>
</protein>
<dbReference type="SUPFAM" id="SSF52091">
    <property type="entry name" value="SpoIIaa-like"/>
    <property type="match status" value="1"/>
</dbReference>
<accession>A0ABW7X2S4</accession>
<organism evidence="4 5">
    <name type="scientific">Nocardia xishanensis</name>
    <dbReference type="NCBI Taxonomy" id="238964"/>
    <lineage>
        <taxon>Bacteria</taxon>
        <taxon>Bacillati</taxon>
        <taxon>Actinomycetota</taxon>
        <taxon>Actinomycetes</taxon>
        <taxon>Mycobacteriales</taxon>
        <taxon>Nocardiaceae</taxon>
        <taxon>Nocardia</taxon>
    </lineage>
</organism>